<gene>
    <name evidence="1" type="ORF">HX858_09120</name>
</gene>
<organism evidence="1 2">
    <name type="scientific">Marine Group I thaumarchaeote</name>
    <dbReference type="NCBI Taxonomy" id="2511932"/>
    <lineage>
        <taxon>Archaea</taxon>
        <taxon>Nitrososphaerota</taxon>
        <taxon>Marine Group I</taxon>
    </lineage>
</organism>
<evidence type="ECO:0000313" key="2">
    <source>
        <dbReference type="Proteomes" id="UP000575480"/>
    </source>
</evidence>
<name>A0A7K4MX63_9ARCH</name>
<dbReference type="EMBL" id="JACATH010000023">
    <property type="protein sequence ID" value="NWJ57886.1"/>
    <property type="molecule type" value="Genomic_DNA"/>
</dbReference>
<dbReference type="Proteomes" id="UP000575480">
    <property type="component" value="Unassembled WGS sequence"/>
</dbReference>
<evidence type="ECO:0000313" key="1">
    <source>
        <dbReference type="EMBL" id="NWJ57886.1"/>
    </source>
</evidence>
<reference evidence="1 2" key="1">
    <citation type="journal article" date="2019" name="Environ. Microbiol.">
        <title>Genomics insights into ecotype formation of ammonia-oxidizing archaea in the deep ocean.</title>
        <authorList>
            <person name="Wang Y."/>
            <person name="Huang J.M."/>
            <person name="Cui G.J."/>
            <person name="Nunoura T."/>
            <person name="Takaki Y."/>
            <person name="Li W.L."/>
            <person name="Li J."/>
            <person name="Gao Z.M."/>
            <person name="Takai K."/>
            <person name="Zhang A.Q."/>
            <person name="Stepanauskas R."/>
        </authorList>
    </citation>
    <scope>NUCLEOTIDE SEQUENCE [LARGE SCALE GENOMIC DNA]</scope>
    <source>
        <strain evidence="1 2">L15a</strain>
    </source>
</reference>
<accession>A0A7K4MX63</accession>
<dbReference type="AlphaFoldDB" id="A0A7K4MX63"/>
<comment type="caution">
    <text evidence="1">The sequence shown here is derived from an EMBL/GenBank/DDBJ whole genome shotgun (WGS) entry which is preliminary data.</text>
</comment>
<proteinExistence type="predicted"/>
<protein>
    <submittedName>
        <fullName evidence="1">Uncharacterized protein</fullName>
    </submittedName>
</protein>
<sequence>MTDKAWTEMWNERTICDQCSQEYRDKQTGWTYHSSYRVFTCSEECREKMQNSAEKT</sequence>